<dbReference type="PANTHER" id="PTHR48041:SF139">
    <property type="entry name" value="PROTEIN SCARLET"/>
    <property type="match status" value="1"/>
</dbReference>
<dbReference type="SUPFAM" id="SSF49879">
    <property type="entry name" value="SMAD/FHA domain"/>
    <property type="match status" value="1"/>
</dbReference>
<dbReference type="InterPro" id="IPR003593">
    <property type="entry name" value="AAA+_ATPase"/>
</dbReference>
<evidence type="ECO:0000256" key="2">
    <source>
        <dbReference type="ARBA" id="ARBA00022448"/>
    </source>
</evidence>
<evidence type="ECO:0000256" key="7">
    <source>
        <dbReference type="ARBA" id="ARBA00023136"/>
    </source>
</evidence>
<dbReference type="InterPro" id="IPR008984">
    <property type="entry name" value="SMAD_FHA_dom_sf"/>
</dbReference>
<dbReference type="CDD" id="cd00060">
    <property type="entry name" value="FHA"/>
    <property type="match status" value="1"/>
</dbReference>
<comment type="subcellular location">
    <subcellularLocation>
        <location evidence="1">Membrane</location>
        <topology evidence="1">Multi-pass membrane protein</topology>
    </subcellularLocation>
</comment>
<dbReference type="Proteomes" id="UP000331127">
    <property type="component" value="Unassembled WGS sequence"/>
</dbReference>
<feature type="domain" description="ABC transporter" evidence="9">
    <location>
        <begin position="272"/>
        <end position="507"/>
    </location>
</feature>
<evidence type="ECO:0000256" key="3">
    <source>
        <dbReference type="ARBA" id="ARBA00022692"/>
    </source>
</evidence>
<dbReference type="AlphaFoldDB" id="A0A5M3X5A6"/>
<protein>
    <submittedName>
        <fullName evidence="10">ABC transporter ATP-binding/permease protein</fullName>
    </submittedName>
</protein>
<reference evidence="10 11" key="1">
    <citation type="submission" date="2019-10" db="EMBL/GenBank/DDBJ databases">
        <title>Whole genome shotgun sequence of Acrocarpospora macrocephala NBRC 16266.</title>
        <authorList>
            <person name="Ichikawa N."/>
            <person name="Kimura A."/>
            <person name="Kitahashi Y."/>
            <person name="Komaki H."/>
            <person name="Oguchi A."/>
        </authorList>
    </citation>
    <scope>NUCLEOTIDE SEQUENCE [LARGE SCALE GENOMIC DNA]</scope>
    <source>
        <strain evidence="10 11">NBRC 16266</strain>
    </source>
</reference>
<dbReference type="GO" id="GO:0005524">
    <property type="term" value="F:ATP binding"/>
    <property type="evidence" value="ECO:0007669"/>
    <property type="project" value="UniProtKB-KW"/>
</dbReference>
<keyword evidence="5 10" id="KW-0067">ATP-binding</keyword>
<dbReference type="PROSITE" id="PS50893">
    <property type="entry name" value="ABC_TRANSPORTER_2"/>
    <property type="match status" value="1"/>
</dbReference>
<dbReference type="EMBL" id="BLAE01000073">
    <property type="protein sequence ID" value="GES15309.1"/>
    <property type="molecule type" value="Genomic_DNA"/>
</dbReference>
<dbReference type="OrthoDB" id="9804819at2"/>
<evidence type="ECO:0000256" key="6">
    <source>
        <dbReference type="ARBA" id="ARBA00022989"/>
    </source>
</evidence>
<dbReference type="SMART" id="SM00382">
    <property type="entry name" value="AAA"/>
    <property type="match status" value="1"/>
</dbReference>
<dbReference type="PROSITE" id="PS00211">
    <property type="entry name" value="ABC_TRANSPORTER_1"/>
    <property type="match status" value="1"/>
</dbReference>
<evidence type="ECO:0000256" key="1">
    <source>
        <dbReference type="ARBA" id="ARBA00004141"/>
    </source>
</evidence>
<feature type="transmembrane region" description="Helical" evidence="8">
    <location>
        <begin position="673"/>
        <end position="691"/>
    </location>
</feature>
<dbReference type="SUPFAM" id="SSF52540">
    <property type="entry name" value="P-loop containing nucleoside triphosphate hydrolases"/>
    <property type="match status" value="1"/>
</dbReference>
<organism evidence="10 11">
    <name type="scientific">Acrocarpospora macrocephala</name>
    <dbReference type="NCBI Taxonomy" id="150177"/>
    <lineage>
        <taxon>Bacteria</taxon>
        <taxon>Bacillati</taxon>
        <taxon>Actinomycetota</taxon>
        <taxon>Actinomycetes</taxon>
        <taxon>Streptosporangiales</taxon>
        <taxon>Streptosporangiaceae</taxon>
        <taxon>Acrocarpospora</taxon>
    </lineage>
</organism>
<keyword evidence="6 8" id="KW-1133">Transmembrane helix</keyword>
<dbReference type="Pfam" id="PF00005">
    <property type="entry name" value="ABC_tran"/>
    <property type="match status" value="1"/>
</dbReference>
<proteinExistence type="predicted"/>
<evidence type="ECO:0000256" key="8">
    <source>
        <dbReference type="SAM" id="Phobius"/>
    </source>
</evidence>
<accession>A0A5M3X5A6</accession>
<dbReference type="GO" id="GO:0016887">
    <property type="term" value="F:ATP hydrolysis activity"/>
    <property type="evidence" value="ECO:0007669"/>
    <property type="project" value="InterPro"/>
</dbReference>
<evidence type="ECO:0000256" key="5">
    <source>
        <dbReference type="ARBA" id="ARBA00022840"/>
    </source>
</evidence>
<dbReference type="GO" id="GO:0016020">
    <property type="term" value="C:membrane"/>
    <property type="evidence" value="ECO:0007669"/>
    <property type="project" value="UniProtKB-SubCell"/>
</dbReference>
<dbReference type="Pfam" id="PF01061">
    <property type="entry name" value="ABC2_membrane"/>
    <property type="match status" value="1"/>
</dbReference>
<dbReference type="InterPro" id="IPR003439">
    <property type="entry name" value="ABC_transporter-like_ATP-bd"/>
</dbReference>
<dbReference type="InterPro" id="IPR013525">
    <property type="entry name" value="ABC2_TM"/>
</dbReference>
<keyword evidence="3 8" id="KW-0812">Transmembrane</keyword>
<evidence type="ECO:0000313" key="11">
    <source>
        <dbReference type="Proteomes" id="UP000331127"/>
    </source>
</evidence>
<dbReference type="InterPro" id="IPR017871">
    <property type="entry name" value="ABC_transporter-like_CS"/>
</dbReference>
<evidence type="ECO:0000256" key="4">
    <source>
        <dbReference type="ARBA" id="ARBA00022741"/>
    </source>
</evidence>
<dbReference type="GO" id="GO:0140359">
    <property type="term" value="F:ABC-type transporter activity"/>
    <property type="evidence" value="ECO:0007669"/>
    <property type="project" value="InterPro"/>
</dbReference>
<feature type="transmembrane region" description="Helical" evidence="8">
    <location>
        <begin position="738"/>
        <end position="755"/>
    </location>
</feature>
<name>A0A5M3X5A6_9ACTN</name>
<dbReference type="PANTHER" id="PTHR48041">
    <property type="entry name" value="ABC TRANSPORTER G FAMILY MEMBER 28"/>
    <property type="match status" value="1"/>
</dbReference>
<keyword evidence="2" id="KW-0813">Transport</keyword>
<dbReference type="InterPro" id="IPR050352">
    <property type="entry name" value="ABCG_transporters"/>
</dbReference>
<feature type="transmembrane region" description="Helical" evidence="8">
    <location>
        <begin position="711"/>
        <end position="732"/>
    </location>
</feature>
<keyword evidence="4" id="KW-0547">Nucleotide-binding</keyword>
<keyword evidence="7 8" id="KW-0472">Membrane</keyword>
<dbReference type="InterPro" id="IPR027417">
    <property type="entry name" value="P-loop_NTPase"/>
</dbReference>
<dbReference type="RefSeq" id="WP_155360445.1">
    <property type="nucleotide sequence ID" value="NZ_BAAAHL010000004.1"/>
</dbReference>
<dbReference type="Gene3D" id="3.40.50.300">
    <property type="entry name" value="P-loop containing nucleotide triphosphate hydrolases"/>
    <property type="match status" value="1"/>
</dbReference>
<sequence length="838" mass="90620">MIPRRLPAIGYGPFARMSDWYQGWRDGRAGIPARPPQGAPPRPVSTGHVDMLVHRAQDALHHEHLHLLAEWDDQEVDGGRRENRGLGAARIRALRIYEHTSMRIAAYRRSLVRWHRHGVWVNDAMTKDRLDRPSWAFPLPLAPYDDPSRTAAGPTGPGSGKVTLRGRVISLRPVTVFGSAAPPADEVLPTPGLAPRHFRLERAADGVRVRGFGYGHGPYIDGRIARNAVLRPGGHFDVGAFRYWLLDGGDALREIPLGAVPARDADEVTLTARRCDLIVSEVDAKFKDKPRLTRMSFVQHAGDLLAIVGPSGAGKTSLFWALLGELPIASGEVYFRGLDLRKHSGQIREQLGFVPQHDDLHTTLSTRSLLRYAYRLRAAGRAGSDARIAEVCRQLRIEKELDKPPSQLSGGQRKRVSIALELLAEPSLLMLDEPTSGLDVGLDREVMAALRDYAAADHAVIIITHWPNHLSIAQQVLAVAEEGRPVYSGPPDGLCPALGGADHADVMDGIRADPRPKAEAYAASSAATVRDAARQARAGSAAAALVRRKRGAPAVLAHQLPVLIARQAALVAARGTARSRETPTISDWVRRVWSRVWLWAVPFGGAVLTALAGDAKGLGAGATSSAGSLNLLVTFSMLTGQALTYSDLVTEFPILRREHRTGVRTASVTLSKWLVYAVIAMAQALVIVWGFTRIRPGPVHSVMFSPVVELWCDLGAMTITAMSLGLLISAAVKTLKQAVNVVTFLTIAQIVFNGVTKNLSDEPVASVFAALLPARWGLAAAAASIDLRGIGPGAAPDALWRHTAGQWLFDLAMLGVMSATFLAIATVLLRHRLTTPDR</sequence>
<comment type="caution">
    <text evidence="10">The sequence shown here is derived from an EMBL/GenBank/DDBJ whole genome shotgun (WGS) entry which is preliminary data.</text>
</comment>
<evidence type="ECO:0000259" key="9">
    <source>
        <dbReference type="PROSITE" id="PS50893"/>
    </source>
</evidence>
<gene>
    <name evidence="10" type="ORF">Amac_089060</name>
</gene>
<keyword evidence="11" id="KW-1185">Reference proteome</keyword>
<evidence type="ECO:0000313" key="10">
    <source>
        <dbReference type="EMBL" id="GES15309.1"/>
    </source>
</evidence>
<feature type="transmembrane region" description="Helical" evidence="8">
    <location>
        <begin position="807"/>
        <end position="829"/>
    </location>
</feature>